<proteinExistence type="predicted"/>
<evidence type="ECO:0000313" key="1">
    <source>
        <dbReference type="EMBL" id="GMN60906.1"/>
    </source>
</evidence>
<gene>
    <name evidence="1" type="ORF">TIFTF001_030002</name>
</gene>
<keyword evidence="2" id="KW-1185">Reference proteome</keyword>
<dbReference type="EMBL" id="BTGU01000104">
    <property type="protein sequence ID" value="GMN60906.1"/>
    <property type="molecule type" value="Genomic_DNA"/>
</dbReference>
<organism evidence="1 2">
    <name type="scientific">Ficus carica</name>
    <name type="common">Common fig</name>
    <dbReference type="NCBI Taxonomy" id="3494"/>
    <lineage>
        <taxon>Eukaryota</taxon>
        <taxon>Viridiplantae</taxon>
        <taxon>Streptophyta</taxon>
        <taxon>Embryophyta</taxon>
        <taxon>Tracheophyta</taxon>
        <taxon>Spermatophyta</taxon>
        <taxon>Magnoliopsida</taxon>
        <taxon>eudicotyledons</taxon>
        <taxon>Gunneridae</taxon>
        <taxon>Pentapetalae</taxon>
        <taxon>rosids</taxon>
        <taxon>fabids</taxon>
        <taxon>Rosales</taxon>
        <taxon>Moraceae</taxon>
        <taxon>Ficeae</taxon>
        <taxon>Ficus</taxon>
    </lineage>
</organism>
<reference evidence="1" key="1">
    <citation type="submission" date="2023-07" db="EMBL/GenBank/DDBJ databases">
        <title>draft genome sequence of fig (Ficus carica).</title>
        <authorList>
            <person name="Takahashi T."/>
            <person name="Nishimura K."/>
        </authorList>
    </citation>
    <scope>NUCLEOTIDE SEQUENCE</scope>
</reference>
<comment type="caution">
    <text evidence="1">The sequence shown here is derived from an EMBL/GenBank/DDBJ whole genome shotgun (WGS) entry which is preliminary data.</text>
</comment>
<dbReference type="AlphaFoldDB" id="A0AA88J4A4"/>
<dbReference type="Proteomes" id="UP001187192">
    <property type="component" value="Unassembled WGS sequence"/>
</dbReference>
<protein>
    <submittedName>
        <fullName evidence="1">Uncharacterized protein</fullName>
    </submittedName>
</protein>
<name>A0AA88J4A4_FICCA</name>
<sequence>MSLTRTELPLQLVSTTCSVGPSLSASRHPVQVDGSALAQDTPLVTVLVPSLITAACSD</sequence>
<evidence type="ECO:0000313" key="2">
    <source>
        <dbReference type="Proteomes" id="UP001187192"/>
    </source>
</evidence>
<accession>A0AA88J4A4</accession>